<evidence type="ECO:0000313" key="3">
    <source>
        <dbReference type="Proteomes" id="UP000815325"/>
    </source>
</evidence>
<feature type="compositionally biased region" description="Low complexity" evidence="1">
    <location>
        <begin position="199"/>
        <end position="217"/>
    </location>
</feature>
<sequence length="259" mass="28178">MRLRTNILTYVQVEEAVEAEPGLSDLQRVMLRASAYDSYDMLVVTDEFVNQERANPSHLLFCLELLRVLAPGSESHTSVALKYDSVMRDRLLMAESLFKKSQSPSKRQQAATIMKTCAKEAELAGSYCLDAYITRYGWVNLDMYETLRQGTEVHTEALEQMSIMEAQGLSETSKDFSINGVNVSVVDKVDLGGANAFPSGLSSSQATSSSSDDNSASIQVMEAPSSSAKRGSAGKGGWEPEMVEAEVQDVSESSDADAT</sequence>
<feature type="region of interest" description="Disordered" evidence="1">
    <location>
        <begin position="198"/>
        <end position="259"/>
    </location>
</feature>
<evidence type="ECO:0000256" key="1">
    <source>
        <dbReference type="SAM" id="MobiDB-lite"/>
    </source>
</evidence>
<dbReference type="EMBL" id="MU070060">
    <property type="protein sequence ID" value="KAF5830280.1"/>
    <property type="molecule type" value="Genomic_DNA"/>
</dbReference>
<name>A0ABQ7G6S0_DUNSA</name>
<dbReference type="Proteomes" id="UP000815325">
    <property type="component" value="Unassembled WGS sequence"/>
</dbReference>
<proteinExistence type="predicted"/>
<reference evidence="2" key="1">
    <citation type="submission" date="2017-08" db="EMBL/GenBank/DDBJ databases">
        <authorList>
            <person name="Polle J.E."/>
            <person name="Barry K."/>
            <person name="Cushman J."/>
            <person name="Schmutz J."/>
            <person name="Tran D."/>
            <person name="Hathwaick L.T."/>
            <person name="Yim W.C."/>
            <person name="Jenkins J."/>
            <person name="Mckie-Krisberg Z.M."/>
            <person name="Prochnik S."/>
            <person name="Lindquist E."/>
            <person name="Dockter R.B."/>
            <person name="Adam C."/>
            <person name="Molina H."/>
            <person name="Bunkerborg J."/>
            <person name="Jin E."/>
            <person name="Buchheim M."/>
            <person name="Magnuson J."/>
        </authorList>
    </citation>
    <scope>NUCLEOTIDE SEQUENCE</scope>
    <source>
        <strain evidence="2">CCAP 19/18</strain>
    </source>
</reference>
<protein>
    <submittedName>
        <fullName evidence="2">Uncharacterized protein</fullName>
    </submittedName>
</protein>
<keyword evidence="3" id="KW-1185">Reference proteome</keyword>
<feature type="compositionally biased region" description="Acidic residues" evidence="1">
    <location>
        <begin position="241"/>
        <end position="259"/>
    </location>
</feature>
<gene>
    <name evidence="2" type="ORF">DUNSADRAFT_14786</name>
</gene>
<evidence type="ECO:0000313" key="2">
    <source>
        <dbReference type="EMBL" id="KAF5830280.1"/>
    </source>
</evidence>
<comment type="caution">
    <text evidence="2">The sequence shown here is derived from an EMBL/GenBank/DDBJ whole genome shotgun (WGS) entry which is preliminary data.</text>
</comment>
<accession>A0ABQ7G6S0</accession>
<organism evidence="2 3">
    <name type="scientific">Dunaliella salina</name>
    <name type="common">Green alga</name>
    <name type="synonym">Protococcus salinus</name>
    <dbReference type="NCBI Taxonomy" id="3046"/>
    <lineage>
        <taxon>Eukaryota</taxon>
        <taxon>Viridiplantae</taxon>
        <taxon>Chlorophyta</taxon>
        <taxon>core chlorophytes</taxon>
        <taxon>Chlorophyceae</taxon>
        <taxon>CS clade</taxon>
        <taxon>Chlamydomonadales</taxon>
        <taxon>Dunaliellaceae</taxon>
        <taxon>Dunaliella</taxon>
    </lineage>
</organism>